<feature type="compositionally biased region" description="Basic and acidic residues" evidence="1">
    <location>
        <begin position="1802"/>
        <end position="1811"/>
    </location>
</feature>
<sequence>MPVGNRQYRRSPSFPSQDSFGGPISQDPAELYLASAKQFDVPLSDLGETPTQEVIHPPTDPGMTLPDASEHTEFLEAAMRKYEAERADKATSIRRPNILVAATPSNSDEYSGTSQHKDDDFSFYNRGLEFGGQEKFEFGGSSSFDKMLDRDLADAPDPTPEPVQVDRNVDTESTVRSDILATPPQTSKQRSPPFEWIAPTPSVGVASSNPRSLLRVGHPGNQYRIAKMRNLAGVVEPPSGVTMCTETQPSGVEETQPCHIDESTSSHAHAPAQPAPHRTKLAGSRPHQLRKESKEDEPEDALDIVPDSEPLRAGSSTHTPSHHRVVQKSSLKPFRPCSPMSEHGSGDLVPDSLEVEESEADVPLAIEVASRNTKKSVLPAEDVVVHGRKTRTASALPEKVTHTTRSMAMGLTDVPSFSREEFQSKIFENGGHGGPNVASRARFIWPTILFGKPTVVSTDLLPSGKRGKGPQNLEPSHAVHASTTYLPATKPVAGKKRSHKSDTESSEDSSHHSTEDESAIHPKAQKEEEEETESADDHDVDSPPPPPPRPDTSRKKRRRTEDPNPIRGMSKASTSTRNKRSETPAVVTRSVKRLRSGISSTRGLTAEPPTRIFALWKQDGHYYSGIVYSRGLKNKYLIKFDDGTEDEVELKNMRRRELLVGDRVIAMLDGVKCVVGDVSHADSQGWFILEIDDEEAVLTRQAGFPDVRIANRTIQSQWKQRTIVSEDIVTVVRPKPPTDATPSKESVISTTSGKAQREFLKTGFVVTINPKNGEPIQMKDVAMRAIKQHGGFVIEDWSSVFTMEGKHSQSNKRWIAMPQDFRWKSEINLDRVFLLSDDAHQKPKFLLALALGIPCISFEWLTKEGEISSDWQQFLLPAGYSDSLGARVSQLVDLDWGNCTEHLTDIMASRVPFKLFSQKTVLCVGADLVPLTPNRARKNVSEEPSRYVPWIILCMGAAKVEGCHRHETVEVASQQSRFVVLTTTSMSDGPQEYEVESVTRAHVHDKKGKKITWRYYVKWKGYDWNESTWEPRASFEGSEHILEAFWERMDTGGRDISDATAFKKGEELLISGPPGRKGLKRKASSVKTLVSPPEDVPSSNGVSISAPPLPTRKRRRVQVTVGDEWGYSKPRRRVSTAELKNGGTSARPPRRRRASSPGLQKSAPKRLPSVGDSQLDADGETDPDVVEVEDELMQVSTEDPEDDNTRTRDPATASGSTDVSKKITFDDLEHFYNGNQIDIDQNADEQVPVQKPETRSRLHSPPTTVLPSDDAAQTPASPPLSPSDPLFGSPSYVSDEASEDATTQETTGKQSRITAKARLMSIHTTDAPSTSGSRGIAKRGGKPGPGRSSSGLIFKNRSSLLTSTKGSLKSVMVNFTGTTVERDQPDEIEEASAVRGKAEGDKLLVTSWSDEDVAAGEDHQAMSNSQLGPPPSGAELLKLAGIKADTEALPDYEDDAATQPQAVETQGSGTTSAPAEEVLPNQPLVEVTVESKTSDHVADPSPSLPKAEQDTPTPVTGDPSVSPAVTPLVDEAVKANIELAKEHLFPSTQTSLNSFSIPHASFRSTIFGPLYQGFTANHVPVAKNEPSTTFKVILGDGVELPLVLKDSSEIKARISDILIGNSSGSKVAVFYSAVDALAMVSTLKGDGTARVVLDPSAEMMQHECFSTFLQRFESSHTLVAPVGTEVCVLYSSENAAIAEKLGAPAHLRGLSSTLLISHASIENQLALAQHESGLPPLGNPLLNNLENQKSTRFVEPSDDPLHFAEEVDNALENPSAKRKGRVRNEGYESDSSDDGEGVVYSRRKDESREAGGDEDDMFSIGEKAAKKDQDSPRSQTKADFLRLGDIEGQEFYESEHESESEDEDAPEDGDEEKKQAGMGYEISSFNMREEMEEGKFAADGTYVKTFDPHAVHDRWMDGVDEKDIKMARRRKRQQDRIQREKMKAEERELEQSGGKSALELQLVGMLKRGETVLEALQRLGASSKKNTGYVLHTKDGRSRALTAGARRHTNGKSKADSSMVVDKPPKGMSDIDLITDLASNIMSLGDTDIYSKTYEELIRDVRSSGQVENDWVPPSADVKYEYRWIVLGQEPGEPFGPFGEEDMKTWFNAAYFGVSGEKVQVRAVGGEWGAWDVVT</sequence>
<dbReference type="InterPro" id="IPR035445">
    <property type="entry name" value="GYF-like_dom_sf"/>
</dbReference>
<organism evidence="4 5">
    <name type="scientific">Boletus reticuloceps</name>
    <dbReference type="NCBI Taxonomy" id="495285"/>
    <lineage>
        <taxon>Eukaryota</taxon>
        <taxon>Fungi</taxon>
        <taxon>Dikarya</taxon>
        <taxon>Basidiomycota</taxon>
        <taxon>Agaricomycotina</taxon>
        <taxon>Agaricomycetes</taxon>
        <taxon>Agaricomycetidae</taxon>
        <taxon>Boletales</taxon>
        <taxon>Boletineae</taxon>
        <taxon>Boletaceae</taxon>
        <taxon>Boletoideae</taxon>
        <taxon>Boletus</taxon>
    </lineage>
</organism>
<dbReference type="InterPro" id="IPR016197">
    <property type="entry name" value="Chromo-like_dom_sf"/>
</dbReference>
<reference evidence="4" key="1">
    <citation type="submission" date="2021-03" db="EMBL/GenBank/DDBJ databases">
        <title>Evolutionary innovations through gain and loss of genes in the ectomycorrhizal Boletales.</title>
        <authorList>
            <person name="Wu G."/>
            <person name="Miyauchi S."/>
            <person name="Morin E."/>
            <person name="Yang Z.-L."/>
            <person name="Xu J."/>
            <person name="Martin F.M."/>
        </authorList>
    </citation>
    <scope>NUCLEOTIDE SEQUENCE</scope>
    <source>
        <strain evidence="4">BR01</strain>
    </source>
</reference>
<feature type="region of interest" description="Disordered" evidence="1">
    <location>
        <begin position="1194"/>
        <end position="1220"/>
    </location>
</feature>
<dbReference type="PANTHER" id="PTHR13138:SF3">
    <property type="entry name" value="CD2 ANTIGEN CYTOPLASMIC TAIL-BINDING PROTEIN 2"/>
    <property type="match status" value="1"/>
</dbReference>
<feature type="domain" description="Chromo" evidence="2">
    <location>
        <begin position="993"/>
        <end position="1057"/>
    </location>
</feature>
<evidence type="ECO:0008006" key="6">
    <source>
        <dbReference type="Google" id="ProtNLM"/>
    </source>
</evidence>
<dbReference type="PROSITE" id="PS50829">
    <property type="entry name" value="GYF"/>
    <property type="match status" value="1"/>
</dbReference>
<dbReference type="OrthoDB" id="129353at2759"/>
<dbReference type="SUPFAM" id="SSF52113">
    <property type="entry name" value="BRCT domain"/>
    <property type="match status" value="1"/>
</dbReference>
<feature type="region of interest" description="Disordered" evidence="1">
    <location>
        <begin position="1770"/>
        <end position="1875"/>
    </location>
</feature>
<feature type="domain" description="GYF" evidence="3">
    <location>
        <begin position="2081"/>
        <end position="2135"/>
    </location>
</feature>
<dbReference type="InterPro" id="IPR023780">
    <property type="entry name" value="Chromo_domain"/>
</dbReference>
<feature type="compositionally biased region" description="Basic and acidic residues" evidence="1">
    <location>
        <begin position="500"/>
        <end position="526"/>
    </location>
</feature>
<evidence type="ECO:0000256" key="1">
    <source>
        <dbReference type="SAM" id="MobiDB-lite"/>
    </source>
</evidence>
<dbReference type="SMART" id="SM00298">
    <property type="entry name" value="CHROMO"/>
    <property type="match status" value="1"/>
</dbReference>
<feature type="region of interest" description="Disordered" evidence="1">
    <location>
        <begin position="98"/>
        <end position="118"/>
    </location>
</feature>
<dbReference type="Gene3D" id="3.30.1490.40">
    <property type="match status" value="1"/>
</dbReference>
<dbReference type="InterPro" id="IPR041297">
    <property type="entry name" value="Crb2_Tudor"/>
</dbReference>
<evidence type="ECO:0000313" key="4">
    <source>
        <dbReference type="EMBL" id="KAG6376328.1"/>
    </source>
</evidence>
<dbReference type="GO" id="GO:0005682">
    <property type="term" value="C:U5 snRNP"/>
    <property type="evidence" value="ECO:0007669"/>
    <property type="project" value="InterPro"/>
</dbReference>
<dbReference type="InterPro" id="IPR039905">
    <property type="entry name" value="CD2BP2/Lin1"/>
</dbReference>
<name>A0A8I3A906_9AGAM</name>
<evidence type="ECO:0000259" key="3">
    <source>
        <dbReference type="PROSITE" id="PS50829"/>
    </source>
</evidence>
<feature type="compositionally biased region" description="Low complexity" evidence="1">
    <location>
        <begin position="267"/>
        <end position="276"/>
    </location>
</feature>
<dbReference type="GO" id="GO:0006338">
    <property type="term" value="P:chromatin remodeling"/>
    <property type="evidence" value="ECO:0007669"/>
    <property type="project" value="UniProtKB-ARBA"/>
</dbReference>
<feature type="region of interest" description="Disordered" evidence="1">
    <location>
        <begin position="1454"/>
        <end position="1524"/>
    </location>
</feature>
<feature type="region of interest" description="Disordered" evidence="1">
    <location>
        <begin position="1"/>
        <end position="27"/>
    </location>
</feature>
<dbReference type="SUPFAM" id="SSF55277">
    <property type="entry name" value="GYF domain"/>
    <property type="match status" value="1"/>
</dbReference>
<dbReference type="PANTHER" id="PTHR13138">
    <property type="entry name" value="PROTEIN LIN1"/>
    <property type="match status" value="1"/>
</dbReference>
<dbReference type="InterPro" id="IPR036420">
    <property type="entry name" value="BRCT_dom_sf"/>
</dbReference>
<dbReference type="InterPro" id="IPR003169">
    <property type="entry name" value="GYF"/>
</dbReference>
<dbReference type="PROSITE" id="PS50013">
    <property type="entry name" value="CHROMO_2"/>
    <property type="match status" value="1"/>
</dbReference>
<dbReference type="Proteomes" id="UP000683000">
    <property type="component" value="Unassembled WGS sequence"/>
</dbReference>
<accession>A0A8I3A906</accession>
<evidence type="ECO:0000259" key="2">
    <source>
        <dbReference type="PROSITE" id="PS50013"/>
    </source>
</evidence>
<proteinExistence type="predicted"/>
<feature type="region of interest" description="Disordered" evidence="1">
    <location>
        <begin position="43"/>
        <end position="67"/>
    </location>
</feature>
<gene>
    <name evidence="4" type="ORF">JVT61DRAFT_2309</name>
</gene>
<dbReference type="EMBL" id="JAGFBS010000012">
    <property type="protein sequence ID" value="KAG6376328.1"/>
    <property type="molecule type" value="Genomic_DNA"/>
</dbReference>
<feature type="region of interest" description="Disordered" evidence="1">
    <location>
        <begin position="1236"/>
        <end position="1353"/>
    </location>
</feature>
<feature type="compositionally biased region" description="Basic and acidic residues" evidence="1">
    <location>
        <begin position="1934"/>
        <end position="1950"/>
    </location>
</feature>
<feature type="compositionally biased region" description="Polar residues" evidence="1">
    <location>
        <begin position="1458"/>
        <end position="1473"/>
    </location>
</feature>
<dbReference type="Pfam" id="PF18115">
    <property type="entry name" value="Tudor_3"/>
    <property type="match status" value="1"/>
</dbReference>
<feature type="region of interest" description="Disordered" evidence="1">
    <location>
        <begin position="1068"/>
        <end position="1181"/>
    </location>
</feature>
<feature type="region of interest" description="Disordered" evidence="1">
    <location>
        <begin position="461"/>
        <end position="594"/>
    </location>
</feature>
<feature type="compositionally biased region" description="Acidic residues" evidence="1">
    <location>
        <begin position="1787"/>
        <end position="1796"/>
    </location>
</feature>
<dbReference type="SUPFAM" id="SSF54160">
    <property type="entry name" value="Chromo domain-like"/>
    <property type="match status" value="1"/>
</dbReference>
<protein>
    <recommendedName>
        <fullName evidence="6">Chromo domain-containing protein</fullName>
    </recommendedName>
</protein>
<dbReference type="CDD" id="cd17745">
    <property type="entry name" value="BRCT_p53bp1_rpt1"/>
    <property type="match status" value="1"/>
</dbReference>
<feature type="region of interest" description="Disordered" evidence="1">
    <location>
        <begin position="243"/>
        <end position="347"/>
    </location>
</feature>
<feature type="compositionally biased region" description="Polar residues" evidence="1">
    <location>
        <begin position="103"/>
        <end position="114"/>
    </location>
</feature>
<dbReference type="InterPro" id="IPR000953">
    <property type="entry name" value="Chromo/chromo_shadow_dom"/>
</dbReference>
<dbReference type="CDD" id="cd18968">
    <property type="entry name" value="chromodomain"/>
    <property type="match status" value="1"/>
</dbReference>
<comment type="caution">
    <text evidence="4">The sequence shown here is derived from an EMBL/GenBank/DDBJ whole genome shotgun (WGS) entry which is preliminary data.</text>
</comment>
<feature type="region of interest" description="Disordered" evidence="1">
    <location>
        <begin position="1931"/>
        <end position="1950"/>
    </location>
</feature>
<feature type="region of interest" description="Disordered" evidence="1">
    <location>
        <begin position="136"/>
        <end position="210"/>
    </location>
</feature>
<evidence type="ECO:0000313" key="5">
    <source>
        <dbReference type="Proteomes" id="UP000683000"/>
    </source>
</evidence>
<feature type="compositionally biased region" description="Polar residues" evidence="1">
    <location>
        <begin position="1300"/>
        <end position="1313"/>
    </location>
</feature>
<dbReference type="Gene3D" id="2.40.50.40">
    <property type="match status" value="1"/>
</dbReference>
<feature type="compositionally biased region" description="Polar residues" evidence="1">
    <location>
        <begin position="1322"/>
        <end position="1333"/>
    </location>
</feature>
<keyword evidence="5" id="KW-1185">Reference proteome</keyword>
<dbReference type="SUPFAM" id="SSF63748">
    <property type="entry name" value="Tudor/PWWP/MBT"/>
    <property type="match status" value="1"/>
</dbReference>
<dbReference type="Gene3D" id="2.30.30.140">
    <property type="match status" value="1"/>
</dbReference>
<feature type="compositionally biased region" description="Acidic residues" evidence="1">
    <location>
        <begin position="1847"/>
        <end position="1870"/>
    </location>
</feature>
<dbReference type="Gene3D" id="3.40.50.10190">
    <property type="entry name" value="BRCT domain"/>
    <property type="match status" value="1"/>
</dbReference>
<dbReference type="InterPro" id="IPR047249">
    <property type="entry name" value="BRCT_p53bp1-like_rpt1"/>
</dbReference>
<dbReference type="Pfam" id="PF00385">
    <property type="entry name" value="Chromo"/>
    <property type="match status" value="1"/>
</dbReference>